<dbReference type="Pfam" id="PF12322">
    <property type="entry name" value="T4_baseplate"/>
    <property type="match status" value="1"/>
</dbReference>
<dbReference type="EMBL" id="KY945241">
    <property type="protein sequence ID" value="ARW56949.1"/>
    <property type="molecule type" value="Genomic_RNA"/>
</dbReference>
<keyword evidence="2" id="KW-1185">Reference proteome</keyword>
<dbReference type="GeneID" id="65107807"/>
<organism evidence="1 2">
    <name type="scientific">Synechococcus phage S-H35</name>
    <dbReference type="NCBI Taxonomy" id="1983572"/>
    <lineage>
        <taxon>Viruses</taxon>
        <taxon>Duplodnaviria</taxon>
        <taxon>Heunggongvirae</taxon>
        <taxon>Uroviricota</taxon>
        <taxon>Caudoviricetes</taxon>
        <taxon>Pantevenvirales</taxon>
        <taxon>Kyanoviridae</taxon>
        <taxon>Shandvirus</taxon>
        <taxon>Shandvirus sh35</taxon>
    </lineage>
</organism>
<dbReference type="InterPro" id="IPR024364">
    <property type="entry name" value="Baseplate_phage_T4-like"/>
</dbReference>
<reference evidence="1 2" key="1">
    <citation type="submission" date="2017-04" db="EMBL/GenBank/DDBJ databases">
        <title>Isolation and Genetic Analysis of a Novel Cyanophage S-H35 from the Bohai Sea.</title>
        <authorList>
            <person name="Xu X."/>
        </authorList>
    </citation>
    <scope>NUCLEOTIDE SEQUENCE [LARGE SCALE GENOMIC DNA]</scope>
</reference>
<protein>
    <submittedName>
        <fullName evidence="1">Baseplate hub subunit</fullName>
    </submittedName>
</protein>
<proteinExistence type="predicted"/>
<dbReference type="KEGG" id="vg:65107807"/>
<dbReference type="Proteomes" id="UP000225351">
    <property type="component" value="Segment"/>
</dbReference>
<name>A0A1Z1LWB0_9CAUD</name>
<sequence>MALPKLNVPQYNCKLPSTGAKVKYRPFLVKEEKLLFLAMETGEQEDMIDAVRNILSSCTDVRNVNKLATFDIEYLFLKIRASSVGESVEVNITCPDDNETQVKVNIPLDEIEVQINPNHKREIKLDDNVMLTMGYPSMDMFVKMNFTGTGMDEVFELAAGCAESIADENQVYLCKDTPKAELIEFFESMNSKQFRMVQEFFETMPKLSHTLEITNPNTKVKNEVVIEGLASFFE</sequence>
<evidence type="ECO:0000313" key="2">
    <source>
        <dbReference type="Proteomes" id="UP000225351"/>
    </source>
</evidence>
<dbReference type="RefSeq" id="YP_010090335.1">
    <property type="nucleotide sequence ID" value="NC_055719.1"/>
</dbReference>
<accession>A0A1Z1LWB0</accession>
<evidence type="ECO:0000313" key="1">
    <source>
        <dbReference type="EMBL" id="ARW56949.1"/>
    </source>
</evidence>